<evidence type="ECO:0000313" key="11">
    <source>
        <dbReference type="EMBL" id="BCS89725.1"/>
    </source>
</evidence>
<evidence type="ECO:0000256" key="4">
    <source>
        <dbReference type="ARBA" id="ARBA00022679"/>
    </source>
</evidence>
<dbReference type="PANTHER" id="PTHR43448">
    <property type="entry name" value="PROTOHEME IX FARNESYLTRANSFERASE, MITOCHONDRIAL"/>
    <property type="match status" value="1"/>
</dbReference>
<dbReference type="EC" id="2.5.1.141" evidence="2"/>
<dbReference type="Gene3D" id="1.10.357.140">
    <property type="entry name" value="UbiA prenyltransferase"/>
    <property type="match status" value="1"/>
</dbReference>
<dbReference type="InterPro" id="IPR000537">
    <property type="entry name" value="UbiA_prenyltransferase"/>
</dbReference>
<comment type="subcellular location">
    <subcellularLocation>
        <location evidence="1">Membrane</location>
        <topology evidence="1">Multi-pass membrane protein</topology>
    </subcellularLocation>
</comment>
<organism evidence="11 12">
    <name type="scientific">Pseudodesulfovibrio sediminis</name>
    <dbReference type="NCBI Taxonomy" id="2810563"/>
    <lineage>
        <taxon>Bacteria</taxon>
        <taxon>Pseudomonadati</taxon>
        <taxon>Thermodesulfobacteriota</taxon>
        <taxon>Desulfovibrionia</taxon>
        <taxon>Desulfovibrionales</taxon>
        <taxon>Desulfovibrionaceae</taxon>
    </lineage>
</organism>
<keyword evidence="5 10" id="KW-0812">Transmembrane</keyword>
<dbReference type="CDD" id="cd13957">
    <property type="entry name" value="PT_UbiA_Cox10"/>
    <property type="match status" value="1"/>
</dbReference>
<protein>
    <recommendedName>
        <fullName evidence="2">heme o synthase</fullName>
        <ecNumber evidence="2">2.5.1.141</ecNumber>
    </recommendedName>
</protein>
<keyword evidence="8 10" id="KW-0472">Membrane</keyword>
<sequence>MIRDISSLMRPSVSLAVAAGTLFGALYRGSAETGSVVEAVIGAFILCGGCSALNQIQERDRDARMERTRHRPVAAGRLTVNEAWPLSLAMILSGLVLFFLAGGWTLLMLGMGILLVYNGVYTPLKRVTPTALLAGGCAGAVPPLVGWLAAGGDALDPRILSVTAIFYLWQVPHFWLLAEKHRADYERAGFAMLHAALPPQVRSVLMALWVSAYFIGLGCLAGLSGAASLQWVVPVSFLLAGGVVVGLVVTGRIRPATFAMHASLPLGLMALLLNRL</sequence>
<evidence type="ECO:0000256" key="7">
    <source>
        <dbReference type="ARBA" id="ARBA00023133"/>
    </source>
</evidence>
<evidence type="ECO:0000256" key="9">
    <source>
        <dbReference type="ARBA" id="ARBA00047690"/>
    </source>
</evidence>
<evidence type="ECO:0000256" key="5">
    <source>
        <dbReference type="ARBA" id="ARBA00022692"/>
    </source>
</evidence>
<proteinExistence type="predicted"/>
<feature type="transmembrane region" description="Helical" evidence="10">
    <location>
        <begin position="229"/>
        <end position="249"/>
    </location>
</feature>
<gene>
    <name evidence="11" type="ORF">PSDVSF_29670</name>
</gene>
<dbReference type="InterPro" id="IPR044878">
    <property type="entry name" value="UbiA_sf"/>
</dbReference>
<comment type="catalytic activity">
    <reaction evidence="9">
        <text>heme b + (2E,6E)-farnesyl diphosphate + H2O = Fe(II)-heme o + diphosphate</text>
        <dbReference type="Rhea" id="RHEA:28070"/>
        <dbReference type="ChEBI" id="CHEBI:15377"/>
        <dbReference type="ChEBI" id="CHEBI:33019"/>
        <dbReference type="ChEBI" id="CHEBI:60344"/>
        <dbReference type="ChEBI" id="CHEBI:60530"/>
        <dbReference type="ChEBI" id="CHEBI:175763"/>
        <dbReference type="EC" id="2.5.1.141"/>
    </reaction>
</comment>
<keyword evidence="4" id="KW-0808">Transferase</keyword>
<evidence type="ECO:0000256" key="3">
    <source>
        <dbReference type="ARBA" id="ARBA00022475"/>
    </source>
</evidence>
<dbReference type="Proteomes" id="UP001053296">
    <property type="component" value="Chromosome"/>
</dbReference>
<keyword evidence="12" id="KW-1185">Reference proteome</keyword>
<name>A0ABN6EX26_9BACT</name>
<accession>A0ABN6EX26</accession>
<feature type="transmembrane region" description="Helical" evidence="10">
    <location>
        <begin position="106"/>
        <end position="124"/>
    </location>
</feature>
<keyword evidence="6 10" id="KW-1133">Transmembrane helix</keyword>
<feature type="transmembrane region" description="Helical" evidence="10">
    <location>
        <begin position="158"/>
        <end position="178"/>
    </location>
</feature>
<dbReference type="EMBL" id="AP024485">
    <property type="protein sequence ID" value="BCS89725.1"/>
    <property type="molecule type" value="Genomic_DNA"/>
</dbReference>
<evidence type="ECO:0000313" key="12">
    <source>
        <dbReference type="Proteomes" id="UP001053296"/>
    </source>
</evidence>
<keyword evidence="3" id="KW-1003">Cell membrane</keyword>
<evidence type="ECO:0000256" key="1">
    <source>
        <dbReference type="ARBA" id="ARBA00004141"/>
    </source>
</evidence>
<dbReference type="Pfam" id="PF01040">
    <property type="entry name" value="UbiA"/>
    <property type="match status" value="1"/>
</dbReference>
<keyword evidence="7" id="KW-0350">Heme biosynthesis</keyword>
<evidence type="ECO:0000256" key="8">
    <source>
        <dbReference type="ARBA" id="ARBA00023136"/>
    </source>
</evidence>
<reference evidence="11" key="1">
    <citation type="journal article" date="2022" name="Arch. Microbiol.">
        <title>Pseudodesulfovibrio sediminis sp. nov., a mesophilic and neutrophilic sulfate-reducing bacterium isolated from sediment of a brackish lake.</title>
        <authorList>
            <person name="Takahashi A."/>
            <person name="Kojima H."/>
            <person name="Watanabe M."/>
            <person name="Fukui M."/>
        </authorList>
    </citation>
    <scope>NUCLEOTIDE SEQUENCE</scope>
    <source>
        <strain evidence="11">SF6</strain>
    </source>
</reference>
<dbReference type="RefSeq" id="WP_229591686.1">
    <property type="nucleotide sequence ID" value="NZ_AP024485.1"/>
</dbReference>
<evidence type="ECO:0000256" key="6">
    <source>
        <dbReference type="ARBA" id="ARBA00022989"/>
    </source>
</evidence>
<dbReference type="InterPro" id="IPR006369">
    <property type="entry name" value="Protohaem_IX_farnesylTrfase"/>
</dbReference>
<evidence type="ECO:0000256" key="2">
    <source>
        <dbReference type="ARBA" id="ARBA00012292"/>
    </source>
</evidence>
<feature type="transmembrane region" description="Helical" evidence="10">
    <location>
        <begin position="204"/>
        <end position="223"/>
    </location>
</feature>
<evidence type="ECO:0000256" key="10">
    <source>
        <dbReference type="SAM" id="Phobius"/>
    </source>
</evidence>
<feature type="transmembrane region" description="Helical" evidence="10">
    <location>
        <begin position="131"/>
        <end position="152"/>
    </location>
</feature>
<dbReference type="PANTHER" id="PTHR43448:SF2">
    <property type="entry name" value="PROTOHEME IX FARNESYLTRANSFERASE, MITOCHONDRIAL"/>
    <property type="match status" value="1"/>
</dbReference>